<dbReference type="eggNOG" id="COG0457">
    <property type="taxonomic scope" value="Bacteria"/>
</dbReference>
<accession>F0R4C9</accession>
<reference evidence="2 3" key="1">
    <citation type="journal article" date="2011" name="Stand. Genomic Sci.">
        <title>Complete genome sequence of Bacteroides salanitronis type strain (BL78).</title>
        <authorList>
            <person name="Gronow S."/>
            <person name="Held B."/>
            <person name="Lucas S."/>
            <person name="Lapidus A."/>
            <person name="Del Rio T.G."/>
            <person name="Nolan M."/>
            <person name="Tice H."/>
            <person name="Deshpande S."/>
            <person name="Cheng J.F."/>
            <person name="Pitluck S."/>
            <person name="Liolios K."/>
            <person name="Pagani I."/>
            <person name="Ivanova N."/>
            <person name="Mavromatis K."/>
            <person name="Pati A."/>
            <person name="Tapia R."/>
            <person name="Han C."/>
            <person name="Goodwin L."/>
            <person name="Chen A."/>
            <person name="Palaniappan K."/>
            <person name="Land M."/>
            <person name="Hauser L."/>
            <person name="Chang Y.J."/>
            <person name="Jeffries C.D."/>
            <person name="Brambilla E.M."/>
            <person name="Rohde M."/>
            <person name="Goker M."/>
            <person name="Detter J.C."/>
            <person name="Woyke T."/>
            <person name="Bristow J."/>
            <person name="Markowitz V."/>
            <person name="Hugenholtz P."/>
            <person name="Kyrpides N.C."/>
            <person name="Klenk H.P."/>
            <person name="Eisen J.A."/>
        </authorList>
    </citation>
    <scope>NUCLEOTIDE SEQUENCE [LARGE SCALE GENOMIC DNA]</scope>
    <source>
        <strain evidence="2 3">DSM 18170</strain>
    </source>
</reference>
<evidence type="ECO:0000313" key="2">
    <source>
        <dbReference type="EMBL" id="ADY37749.1"/>
    </source>
</evidence>
<proteinExistence type="predicted"/>
<organism evidence="2 3">
    <name type="scientific">Phocaeicola salanitronis (strain DSM 18170 / JCM 13657 / CCUG 60908 / BL78)</name>
    <name type="common">Bacteroides salanitronis</name>
    <dbReference type="NCBI Taxonomy" id="667015"/>
    <lineage>
        <taxon>Bacteria</taxon>
        <taxon>Pseudomonadati</taxon>
        <taxon>Bacteroidota</taxon>
        <taxon>Bacteroidia</taxon>
        <taxon>Bacteroidales</taxon>
        <taxon>Bacteroidaceae</taxon>
        <taxon>Phocaeicola</taxon>
    </lineage>
</organism>
<keyword evidence="3" id="KW-1185">Reference proteome</keyword>
<sequence>MRLTCTCAAYNGGKLHPINNQIKDIIMNIELKRQIDSWTEADKHQNVIDFLEGISPANRDFEEIGLLARAYNYNGEYEKALVLLESIREVGESDTNWNYRMGYALYYLGRNREALSYFTKADELTPGDEDTIDFIRQCNIEVPFKSRVDAFWSWFLQNEAELSRMVEKRNEYDGDVVVRFIEQGTDLIAKDVHFNIGGNYEFTFSIEGNEHLFYLYPYLISRMPESLENKWHFFPYNPGMDTSFEFRMHGIKVNMEEVYVYANYDDKQNDFAVSFYEKGLCSLPEEQGYGTFCIMMEIMLGEGLAFRYISDVERADELKGDMFPLTALRRHITQTLKEHGKEVFENPKDVFVTYQLEPEENEELRYDVAIGTTCFSHLISQYYENDTTIFDKINRFGAQAVFLAFPYDNTSAEQRKLVLGFRYALEDRITKEILNPEGLGLLLGGAMGTCCCYMDFLLYDVNAFLEKVVPVLREYPQYSFYLSDFRQYCRLTRLSDSESKDR</sequence>
<dbReference type="STRING" id="667015.Bacsa_3222"/>
<dbReference type="InterPro" id="IPR011990">
    <property type="entry name" value="TPR-like_helical_dom_sf"/>
</dbReference>
<dbReference type="PROSITE" id="PS50005">
    <property type="entry name" value="TPR"/>
    <property type="match status" value="1"/>
</dbReference>
<gene>
    <name evidence="2" type="ordered locus">Bacsa_3222</name>
</gene>
<dbReference type="HOGENOM" id="CLU_042374_0_0_10"/>
<name>F0R4C9_PHOSB</name>
<protein>
    <submittedName>
        <fullName evidence="2">Tetratricopeptide TPR_2 repeat protein</fullName>
    </submittedName>
</protein>
<dbReference type="InterPro" id="IPR019734">
    <property type="entry name" value="TPR_rpt"/>
</dbReference>
<dbReference type="Gene3D" id="1.25.40.10">
    <property type="entry name" value="Tetratricopeptide repeat domain"/>
    <property type="match status" value="1"/>
</dbReference>
<feature type="repeat" description="TPR" evidence="1">
    <location>
        <begin position="95"/>
        <end position="128"/>
    </location>
</feature>
<evidence type="ECO:0000313" key="3">
    <source>
        <dbReference type="Proteomes" id="UP000007486"/>
    </source>
</evidence>
<dbReference type="AlphaFoldDB" id="F0R4C9"/>
<dbReference type="Proteomes" id="UP000007486">
    <property type="component" value="Chromosome"/>
</dbReference>
<dbReference type="SUPFAM" id="SSF48452">
    <property type="entry name" value="TPR-like"/>
    <property type="match status" value="1"/>
</dbReference>
<evidence type="ECO:0000256" key="1">
    <source>
        <dbReference type="PROSITE-ProRule" id="PRU00339"/>
    </source>
</evidence>
<dbReference type="KEGG" id="bsa:Bacsa_3222"/>
<dbReference type="EMBL" id="CP002530">
    <property type="protein sequence ID" value="ADY37749.1"/>
    <property type="molecule type" value="Genomic_DNA"/>
</dbReference>
<keyword evidence="1" id="KW-0802">TPR repeat</keyword>